<accession>A0A2S2E655</accession>
<proteinExistence type="predicted"/>
<name>A0A2S2E655_9ALTE</name>
<sequence length="237" mass="25703">MTAITLFIGVLAALMVALPGPLYQLGVVDLGPAFTVMRWSVYVGGAGIVLVILHAILRKKMGWSTPRLAVAVVLSAVAVAMPVSLMQKAQSVPAIHDITTDTQDPPVFAKIADLRADAPNPVAYQGEEVAKQQKEAYPDLQTLTFDKGTETVFTAALKASKDMGWQIHFANDKVGAIEATDTTFWWGFKDDVVIRVLPQSDGSKLDIRSKSRVGRSDLGKNAERIRAFIKKLNLNLS</sequence>
<dbReference type="AlphaFoldDB" id="A0A2S2E655"/>
<dbReference type="InterPro" id="IPR010865">
    <property type="entry name" value="DUF1499"/>
</dbReference>
<evidence type="ECO:0000313" key="3">
    <source>
        <dbReference type="Proteomes" id="UP000245728"/>
    </source>
</evidence>
<feature type="transmembrane region" description="Helical" evidence="1">
    <location>
        <begin position="68"/>
        <end position="86"/>
    </location>
</feature>
<keyword evidence="3" id="KW-1185">Reference proteome</keyword>
<keyword evidence="1" id="KW-0472">Membrane</keyword>
<protein>
    <recommendedName>
        <fullName evidence="4">DUF1499 domain-containing protein</fullName>
    </recommendedName>
</protein>
<evidence type="ECO:0000313" key="2">
    <source>
        <dbReference type="EMBL" id="AWL13012.1"/>
    </source>
</evidence>
<dbReference type="EMBL" id="CP029347">
    <property type="protein sequence ID" value="AWL13012.1"/>
    <property type="molecule type" value="Genomic_DNA"/>
</dbReference>
<dbReference type="Proteomes" id="UP000245728">
    <property type="component" value="Chromosome"/>
</dbReference>
<dbReference type="Pfam" id="PF07386">
    <property type="entry name" value="DUF1499"/>
    <property type="match status" value="1"/>
</dbReference>
<evidence type="ECO:0008006" key="4">
    <source>
        <dbReference type="Google" id="ProtNLM"/>
    </source>
</evidence>
<keyword evidence="1" id="KW-0812">Transmembrane</keyword>
<gene>
    <name evidence="2" type="ORF">HMF8227_02560</name>
</gene>
<reference evidence="2 3" key="1">
    <citation type="submission" date="2018-05" db="EMBL/GenBank/DDBJ databases">
        <title>Salinimonas sp. HMF8227 Genome sequencing and assembly.</title>
        <authorList>
            <person name="Kang H."/>
            <person name="Kang J."/>
            <person name="Cha I."/>
            <person name="Kim H."/>
            <person name="Joh K."/>
        </authorList>
    </citation>
    <scope>NUCLEOTIDE SEQUENCE [LARGE SCALE GENOMIC DNA]</scope>
    <source>
        <strain evidence="2 3">HMF8227</strain>
    </source>
</reference>
<feature type="transmembrane region" description="Helical" evidence="1">
    <location>
        <begin position="35"/>
        <end position="56"/>
    </location>
</feature>
<dbReference type="KEGG" id="salh:HMF8227_02560"/>
<organism evidence="2 3">
    <name type="scientific">Saliniradius amylolyticus</name>
    <dbReference type="NCBI Taxonomy" id="2183582"/>
    <lineage>
        <taxon>Bacteria</taxon>
        <taxon>Pseudomonadati</taxon>
        <taxon>Pseudomonadota</taxon>
        <taxon>Gammaproteobacteria</taxon>
        <taxon>Alteromonadales</taxon>
        <taxon>Alteromonadaceae</taxon>
        <taxon>Saliniradius</taxon>
    </lineage>
</organism>
<dbReference type="OrthoDB" id="1523552at2"/>
<evidence type="ECO:0000256" key="1">
    <source>
        <dbReference type="SAM" id="Phobius"/>
    </source>
</evidence>
<dbReference type="RefSeq" id="WP_109340535.1">
    <property type="nucleotide sequence ID" value="NZ_CP029347.1"/>
</dbReference>
<keyword evidence="1" id="KW-1133">Transmembrane helix</keyword>